<evidence type="ECO:0000313" key="3">
    <source>
        <dbReference type="Proteomes" id="UP001225644"/>
    </source>
</evidence>
<organism evidence="2 3">
    <name type="scientific">Desulfofundulus luciae</name>
    <dbReference type="NCBI Taxonomy" id="74702"/>
    <lineage>
        <taxon>Bacteria</taxon>
        <taxon>Bacillati</taxon>
        <taxon>Bacillota</taxon>
        <taxon>Clostridia</taxon>
        <taxon>Eubacteriales</taxon>
        <taxon>Peptococcaceae</taxon>
        <taxon>Desulfofundulus</taxon>
    </lineage>
</organism>
<feature type="transmembrane region" description="Helical" evidence="1">
    <location>
        <begin position="32"/>
        <end position="50"/>
    </location>
</feature>
<protein>
    <submittedName>
        <fullName evidence="2">Uncharacterized protein</fullName>
    </submittedName>
</protein>
<keyword evidence="1" id="KW-0472">Membrane</keyword>
<evidence type="ECO:0000256" key="1">
    <source>
        <dbReference type="SAM" id="Phobius"/>
    </source>
</evidence>
<dbReference type="Proteomes" id="UP001225644">
    <property type="component" value="Unassembled WGS sequence"/>
</dbReference>
<feature type="transmembrane region" description="Helical" evidence="1">
    <location>
        <begin position="79"/>
        <end position="108"/>
    </location>
</feature>
<keyword evidence="1" id="KW-0812">Transmembrane</keyword>
<accession>A0ABU0B442</accession>
<reference evidence="2 3" key="1">
    <citation type="submission" date="2023-07" db="EMBL/GenBank/DDBJ databases">
        <title>Genomic Encyclopedia of Type Strains, Phase IV (KMG-IV): sequencing the most valuable type-strain genomes for metagenomic binning, comparative biology and taxonomic classification.</title>
        <authorList>
            <person name="Goeker M."/>
        </authorList>
    </citation>
    <scope>NUCLEOTIDE SEQUENCE [LARGE SCALE GENOMIC DNA]</scope>
    <source>
        <strain evidence="2 3">DSM 12396</strain>
    </source>
</reference>
<comment type="caution">
    <text evidence="2">The sequence shown here is derived from an EMBL/GenBank/DDBJ whole genome shotgun (WGS) entry which is preliminary data.</text>
</comment>
<gene>
    <name evidence="2" type="ORF">J2Z49_002619</name>
</gene>
<proteinExistence type="predicted"/>
<dbReference type="EMBL" id="JAUSUX010000028">
    <property type="protein sequence ID" value="MDQ0287491.1"/>
    <property type="molecule type" value="Genomic_DNA"/>
</dbReference>
<keyword evidence="1" id="KW-1133">Transmembrane helix</keyword>
<evidence type="ECO:0000313" key="2">
    <source>
        <dbReference type="EMBL" id="MDQ0287491.1"/>
    </source>
</evidence>
<keyword evidence="3" id="KW-1185">Reference proteome</keyword>
<sequence>MLLFLLLVYFPGNFFMAVAGRKQETRTVSVSIYYGSLILVFVLILLKCLEMIGKSDVLNRFVAALKIAATGKGQPDLSAVGIVFAASYGVSAFLGLVELFSFTGFFVLPEWMMRLLRRVCSVKPVEKAFNVLGCMASIFKGKPSGVRVNTGDLLVEPFVHFRRAGKRPFLEIVFKDGTVVKGECLRYTWNGTESVLLCGMDDPRELRWISLNETVSVRFLNLADLQERKKAGEELEKYLEDVKKSRKILNGLVPGYGDEVYGEILGKFKRTGR</sequence>
<name>A0ABU0B442_9FIRM</name>